<accession>A0ABQ8ZBW7</accession>
<sequence>MSHFSKATITIGFFLLLQLFVSGVFSDCGCDHTIEEGAFFINGEELGIKPGDVVCIMSGSYRALRFRAINGVQNNPVVIKNCGGQVLVSNDELGYAVVFEWSSSFFHFTGTGDSSFEYGFEIIANKTGGGAMGVSLTDLSTNYEVDHLEIHHTAFAGLMAKTDPKCDGSADQDKFVQRDIEIHHLYVHHTEGEGFYIGSTQTNGQKITCDGVEEVHYPHFLEGVNVHSNILSHTGWDGAQVGFAKSDCKVWNNTIFDVGSGGVKYQQQGLQIGSYSACEVYNNVITDGPACGIIVIESGESTFYNNLIANVDIGVFADHRGRVPNAGYGFFFNTIVNYTTHGLRLWGDEHTNSKAISNIIVGPEIQLYPEESNEQWTISNNLLYETAPEGLFVSENDLMLGDDSPARGAGLRRQGIEIDLNWEKRPNPPAAGVYEHPDDWIVDDDDDDDDIVSSHSRLDVQILTSSLLLLLIAIIML</sequence>
<name>A0ABQ8ZBW7_9EUKA</name>
<keyword evidence="1" id="KW-0732">Signal</keyword>
<evidence type="ECO:0000313" key="3">
    <source>
        <dbReference type="Proteomes" id="UP001150062"/>
    </source>
</evidence>
<evidence type="ECO:0000256" key="1">
    <source>
        <dbReference type="SAM" id="SignalP"/>
    </source>
</evidence>
<keyword evidence="3" id="KW-1185">Reference proteome</keyword>
<proteinExistence type="predicted"/>
<dbReference type="SUPFAM" id="SSF51126">
    <property type="entry name" value="Pectin lyase-like"/>
    <property type="match status" value="1"/>
</dbReference>
<gene>
    <name evidence="2" type="ORF">M0813_01225</name>
</gene>
<organism evidence="2 3">
    <name type="scientific">Anaeramoeba flamelloides</name>
    <dbReference type="NCBI Taxonomy" id="1746091"/>
    <lineage>
        <taxon>Eukaryota</taxon>
        <taxon>Metamonada</taxon>
        <taxon>Anaeramoebidae</taxon>
        <taxon>Anaeramoeba</taxon>
    </lineage>
</organism>
<reference evidence="2" key="1">
    <citation type="submission" date="2022-08" db="EMBL/GenBank/DDBJ databases">
        <title>Novel sulfate-reducing endosymbionts in the free-living metamonad Anaeramoeba.</title>
        <authorList>
            <person name="Jerlstrom-Hultqvist J."/>
            <person name="Cepicka I."/>
            <person name="Gallot-Lavallee L."/>
            <person name="Salas-Leiva D."/>
            <person name="Curtis B.A."/>
            <person name="Zahonova K."/>
            <person name="Pipaliya S."/>
            <person name="Dacks J."/>
            <person name="Roger A.J."/>
        </authorList>
    </citation>
    <scope>NUCLEOTIDE SEQUENCE</scope>
    <source>
        <strain evidence="2">Schooner1</strain>
    </source>
</reference>
<dbReference type="InterPro" id="IPR006626">
    <property type="entry name" value="PbH1"/>
</dbReference>
<dbReference type="SMART" id="SM00710">
    <property type="entry name" value="PbH1"/>
    <property type="match status" value="6"/>
</dbReference>
<dbReference type="Proteomes" id="UP001150062">
    <property type="component" value="Unassembled WGS sequence"/>
</dbReference>
<evidence type="ECO:0000313" key="2">
    <source>
        <dbReference type="EMBL" id="KAJ6254389.1"/>
    </source>
</evidence>
<comment type="caution">
    <text evidence="2">The sequence shown here is derived from an EMBL/GenBank/DDBJ whole genome shotgun (WGS) entry which is preliminary data.</text>
</comment>
<dbReference type="InterPro" id="IPR012334">
    <property type="entry name" value="Pectin_lyas_fold"/>
</dbReference>
<dbReference type="EMBL" id="JAOAOG010000021">
    <property type="protein sequence ID" value="KAJ6254389.1"/>
    <property type="molecule type" value="Genomic_DNA"/>
</dbReference>
<dbReference type="InterPro" id="IPR011050">
    <property type="entry name" value="Pectin_lyase_fold/virulence"/>
</dbReference>
<evidence type="ECO:0008006" key="4">
    <source>
        <dbReference type="Google" id="ProtNLM"/>
    </source>
</evidence>
<dbReference type="Gene3D" id="2.160.20.10">
    <property type="entry name" value="Single-stranded right-handed beta-helix, Pectin lyase-like"/>
    <property type="match status" value="1"/>
</dbReference>
<feature type="chain" id="PRO_5045285286" description="Right handed beta helix domain-containing protein" evidence="1">
    <location>
        <begin position="27"/>
        <end position="477"/>
    </location>
</feature>
<protein>
    <recommendedName>
        <fullName evidence="4">Right handed beta helix domain-containing protein</fullName>
    </recommendedName>
</protein>
<feature type="signal peptide" evidence="1">
    <location>
        <begin position="1"/>
        <end position="26"/>
    </location>
</feature>